<keyword evidence="1" id="KW-0472">Membrane</keyword>
<organism evidence="2 3">
    <name type="scientific">Hymenolepis diminuta</name>
    <name type="common">Rat tapeworm</name>
    <dbReference type="NCBI Taxonomy" id="6216"/>
    <lineage>
        <taxon>Eukaryota</taxon>
        <taxon>Metazoa</taxon>
        <taxon>Spiralia</taxon>
        <taxon>Lophotrochozoa</taxon>
        <taxon>Platyhelminthes</taxon>
        <taxon>Cestoda</taxon>
        <taxon>Eucestoda</taxon>
        <taxon>Cyclophyllidea</taxon>
        <taxon>Hymenolepididae</taxon>
        <taxon>Hymenolepis</taxon>
    </lineage>
</organism>
<dbReference type="AlphaFoldDB" id="A0A564Y307"/>
<reference evidence="2 3" key="1">
    <citation type="submission" date="2019-07" db="EMBL/GenBank/DDBJ databases">
        <authorList>
            <person name="Jastrzebski P J."/>
            <person name="Paukszto L."/>
            <person name="Jastrzebski P J."/>
        </authorList>
    </citation>
    <scope>NUCLEOTIDE SEQUENCE [LARGE SCALE GENOMIC DNA]</scope>
    <source>
        <strain evidence="2 3">WMS-il1</strain>
    </source>
</reference>
<proteinExistence type="predicted"/>
<dbReference type="EMBL" id="CABIJS010000055">
    <property type="protein sequence ID" value="VUZ41359.1"/>
    <property type="molecule type" value="Genomic_DNA"/>
</dbReference>
<protein>
    <submittedName>
        <fullName evidence="2">Uncharacterized protein</fullName>
    </submittedName>
</protein>
<evidence type="ECO:0000313" key="2">
    <source>
        <dbReference type="EMBL" id="VUZ41359.1"/>
    </source>
</evidence>
<gene>
    <name evidence="2" type="ORF">WMSIL1_LOCUS2106</name>
</gene>
<evidence type="ECO:0000256" key="1">
    <source>
        <dbReference type="SAM" id="Phobius"/>
    </source>
</evidence>
<dbReference type="Proteomes" id="UP000321570">
    <property type="component" value="Unassembled WGS sequence"/>
</dbReference>
<evidence type="ECO:0000313" key="3">
    <source>
        <dbReference type="Proteomes" id="UP000321570"/>
    </source>
</evidence>
<keyword evidence="3" id="KW-1185">Reference proteome</keyword>
<name>A0A564Y307_HYMDI</name>
<accession>A0A564Y307</accession>
<feature type="non-terminal residue" evidence="2">
    <location>
        <position position="182"/>
    </location>
</feature>
<feature type="transmembrane region" description="Helical" evidence="1">
    <location>
        <begin position="138"/>
        <end position="159"/>
    </location>
</feature>
<keyword evidence="1" id="KW-0812">Transmembrane</keyword>
<keyword evidence="1" id="KW-1133">Transmembrane helix</keyword>
<sequence length="182" mass="20045">MDALSPKQRLIMMGMKCNSLPKIAKVNVEERVLGRQISAAHSENMENKSFVTSPLPASANGERVQRAHSLYTIPATDSNEYRSNPLVNLRSSHTSRTTRMEYDILDPSEEASPATPSISVSELATGPGSKVYWRIGMVVMASLFLFVLLTIIILGVYFVKREEFGTPDQLNGADSALINITK</sequence>